<dbReference type="SUPFAM" id="SSF53137">
    <property type="entry name" value="Translational machinery components"/>
    <property type="match status" value="1"/>
</dbReference>
<dbReference type="NCBIfam" id="TIGR00060">
    <property type="entry name" value="L18_bact"/>
    <property type="match status" value="1"/>
</dbReference>
<keyword evidence="3 7" id="KW-0694">RNA-binding</keyword>
<dbReference type="CDD" id="cd00432">
    <property type="entry name" value="Ribosomal_L18_L5e"/>
    <property type="match status" value="1"/>
</dbReference>
<evidence type="ECO:0000313" key="9">
    <source>
        <dbReference type="Proteomes" id="UP000321436"/>
    </source>
</evidence>
<evidence type="ECO:0000256" key="4">
    <source>
        <dbReference type="ARBA" id="ARBA00022980"/>
    </source>
</evidence>
<dbReference type="FunFam" id="3.30.420.100:FF:000003">
    <property type="entry name" value="50S ribosomal protein L18"/>
    <property type="match status" value="1"/>
</dbReference>
<reference evidence="8 9" key="1">
    <citation type="submission" date="2019-07" db="EMBL/GenBank/DDBJ databases">
        <title>Whole genome shotgun sequence of Chitinophaga cymbidii NBRC 109752.</title>
        <authorList>
            <person name="Hosoyama A."/>
            <person name="Uohara A."/>
            <person name="Ohji S."/>
            <person name="Ichikawa N."/>
        </authorList>
    </citation>
    <scope>NUCLEOTIDE SEQUENCE [LARGE SCALE GENOMIC DNA]</scope>
    <source>
        <strain evidence="8 9">NBRC 109752</strain>
    </source>
</reference>
<comment type="similarity">
    <text evidence="1 7">Belongs to the universal ribosomal protein uL18 family.</text>
</comment>
<keyword evidence="5 7" id="KW-0687">Ribonucleoprotein</keyword>
<dbReference type="Proteomes" id="UP000321436">
    <property type="component" value="Unassembled WGS sequence"/>
</dbReference>
<dbReference type="InterPro" id="IPR005484">
    <property type="entry name" value="Ribosomal_uL18_bac/plant/anim"/>
</dbReference>
<dbReference type="GO" id="GO:0006412">
    <property type="term" value="P:translation"/>
    <property type="evidence" value="ECO:0007669"/>
    <property type="project" value="UniProtKB-UniRule"/>
</dbReference>
<keyword evidence="2 7" id="KW-0699">rRNA-binding</keyword>
<evidence type="ECO:0000256" key="5">
    <source>
        <dbReference type="ARBA" id="ARBA00023274"/>
    </source>
</evidence>
<accession>A0A512RKL8</accession>
<gene>
    <name evidence="7 8" type="primary">rplR</name>
    <name evidence="8" type="ORF">CCY01nite_25110</name>
</gene>
<dbReference type="InterPro" id="IPR057268">
    <property type="entry name" value="Ribosomal_L18"/>
</dbReference>
<evidence type="ECO:0000256" key="7">
    <source>
        <dbReference type="HAMAP-Rule" id="MF_01337"/>
    </source>
</evidence>
<evidence type="ECO:0000256" key="1">
    <source>
        <dbReference type="ARBA" id="ARBA00007116"/>
    </source>
</evidence>
<dbReference type="GO" id="GO:0003735">
    <property type="term" value="F:structural constituent of ribosome"/>
    <property type="evidence" value="ECO:0007669"/>
    <property type="project" value="InterPro"/>
</dbReference>
<proteinExistence type="inferred from homology"/>
<sequence length="117" mass="12868">MSTRTDRRQNIRYRIRKRISGTAQKPRLAVYRSNTEIYVQLIDDTNGTTLASASSRDKDIKAQQGNKTEKSKLVGAALAAKATALGITTCVFDRSGYLYHGRVKATADGAREGGLQF</sequence>
<keyword evidence="4 7" id="KW-0689">Ribosomal protein</keyword>
<dbReference type="GO" id="GO:0022625">
    <property type="term" value="C:cytosolic large ribosomal subunit"/>
    <property type="evidence" value="ECO:0007669"/>
    <property type="project" value="TreeGrafter"/>
</dbReference>
<organism evidence="8 9">
    <name type="scientific">Chitinophaga cymbidii</name>
    <dbReference type="NCBI Taxonomy" id="1096750"/>
    <lineage>
        <taxon>Bacteria</taxon>
        <taxon>Pseudomonadati</taxon>
        <taxon>Bacteroidota</taxon>
        <taxon>Chitinophagia</taxon>
        <taxon>Chitinophagales</taxon>
        <taxon>Chitinophagaceae</taxon>
        <taxon>Chitinophaga</taxon>
    </lineage>
</organism>
<comment type="caution">
    <text evidence="8">The sequence shown here is derived from an EMBL/GenBank/DDBJ whole genome shotgun (WGS) entry which is preliminary data.</text>
</comment>
<protein>
    <recommendedName>
        <fullName evidence="6 7">Large ribosomal subunit protein uL18</fullName>
    </recommendedName>
</protein>
<evidence type="ECO:0000256" key="3">
    <source>
        <dbReference type="ARBA" id="ARBA00022884"/>
    </source>
</evidence>
<dbReference type="PANTHER" id="PTHR12899">
    <property type="entry name" value="39S RIBOSOMAL PROTEIN L18, MITOCHONDRIAL"/>
    <property type="match status" value="1"/>
</dbReference>
<dbReference type="GO" id="GO:0008097">
    <property type="term" value="F:5S rRNA binding"/>
    <property type="evidence" value="ECO:0007669"/>
    <property type="project" value="TreeGrafter"/>
</dbReference>
<dbReference type="Gene3D" id="3.30.420.100">
    <property type="match status" value="1"/>
</dbReference>
<comment type="subunit">
    <text evidence="7">Part of the 50S ribosomal subunit; part of the 5S rRNA/L5/L18/L25 subcomplex. Contacts the 5S and 23S rRNAs.</text>
</comment>
<dbReference type="InterPro" id="IPR004389">
    <property type="entry name" value="Ribosomal_uL18_bac-type"/>
</dbReference>
<dbReference type="Pfam" id="PF00861">
    <property type="entry name" value="Ribosomal_L18p"/>
    <property type="match status" value="1"/>
</dbReference>
<keyword evidence="9" id="KW-1185">Reference proteome</keyword>
<dbReference type="EMBL" id="BKAU01000002">
    <property type="protein sequence ID" value="GEP96251.1"/>
    <property type="molecule type" value="Genomic_DNA"/>
</dbReference>
<evidence type="ECO:0000256" key="6">
    <source>
        <dbReference type="ARBA" id="ARBA00035197"/>
    </source>
</evidence>
<dbReference type="RefSeq" id="WP_146861945.1">
    <property type="nucleotide sequence ID" value="NZ_BKAU01000002.1"/>
</dbReference>
<evidence type="ECO:0000256" key="2">
    <source>
        <dbReference type="ARBA" id="ARBA00022730"/>
    </source>
</evidence>
<dbReference type="PANTHER" id="PTHR12899:SF3">
    <property type="entry name" value="LARGE RIBOSOMAL SUBUNIT PROTEIN UL18M"/>
    <property type="match status" value="1"/>
</dbReference>
<dbReference type="OrthoDB" id="9810939at2"/>
<name>A0A512RKL8_9BACT</name>
<dbReference type="AlphaFoldDB" id="A0A512RKL8"/>
<comment type="function">
    <text evidence="7">This is one of the proteins that bind and probably mediate the attachment of the 5S RNA into the large ribosomal subunit, where it forms part of the central protuberance.</text>
</comment>
<evidence type="ECO:0000313" key="8">
    <source>
        <dbReference type="EMBL" id="GEP96251.1"/>
    </source>
</evidence>
<dbReference type="HAMAP" id="MF_01337_B">
    <property type="entry name" value="Ribosomal_uL18_B"/>
    <property type="match status" value="1"/>
</dbReference>